<evidence type="ECO:0000313" key="8">
    <source>
        <dbReference type="Proteomes" id="UP000288805"/>
    </source>
</evidence>
<feature type="transmembrane region" description="Helical" evidence="6">
    <location>
        <begin position="64"/>
        <end position="88"/>
    </location>
</feature>
<reference evidence="7 8" key="1">
    <citation type="journal article" date="2018" name="PLoS Genet.">
        <title>Population sequencing reveals clonal diversity and ancestral inbreeding in the grapevine cultivar Chardonnay.</title>
        <authorList>
            <person name="Roach M.J."/>
            <person name="Johnson D.L."/>
            <person name="Bohlmann J."/>
            <person name="van Vuuren H.J."/>
            <person name="Jones S.J."/>
            <person name="Pretorius I.S."/>
            <person name="Schmidt S.A."/>
            <person name="Borneman A.R."/>
        </authorList>
    </citation>
    <scope>NUCLEOTIDE SEQUENCE [LARGE SCALE GENOMIC DNA]</scope>
    <source>
        <strain evidence="8">cv. Chardonnay</strain>
        <tissue evidence="7">Leaf</tissue>
    </source>
</reference>
<protein>
    <submittedName>
        <fullName evidence="7">Metal transporter Nramp1</fullName>
    </submittedName>
</protein>
<keyword evidence="4 6" id="KW-1133">Transmembrane helix</keyword>
<dbReference type="Proteomes" id="UP000288805">
    <property type="component" value="Unassembled WGS sequence"/>
</dbReference>
<dbReference type="InterPro" id="IPR001046">
    <property type="entry name" value="NRAMP_fam"/>
</dbReference>
<dbReference type="GO" id="GO:0016020">
    <property type="term" value="C:membrane"/>
    <property type="evidence" value="ECO:0007669"/>
    <property type="project" value="UniProtKB-SubCell"/>
</dbReference>
<feature type="transmembrane region" description="Helical" evidence="6">
    <location>
        <begin position="108"/>
        <end position="130"/>
    </location>
</feature>
<comment type="similarity">
    <text evidence="2">Belongs to the NRAMP (TC 2.A.55) family.</text>
</comment>
<sequence>MDPEFFNSMLGNNPKFNCCNYWRLVWGWKADYHCICTMILSFELPFALIPLLKFTSCKTKMGAYVNSTMITAITWIIGSLLMAINIYYLASSFIKLLLHSHLKLVPAVFAGIFGFSGMIVYVCGIGYLVFRKNKKATHLLALATAENGELTNDVGGASMDCLPREDIVSMQLPQRRVTVDVD</sequence>
<comment type="caution">
    <text evidence="7">The sequence shown here is derived from an EMBL/GenBank/DDBJ whole genome shotgun (WGS) entry which is preliminary data.</text>
</comment>
<dbReference type="PANTHER" id="PTHR11706">
    <property type="entry name" value="SOLUTE CARRIER PROTEIN FAMILY 11 MEMBER"/>
    <property type="match status" value="1"/>
</dbReference>
<proteinExistence type="inferred from homology"/>
<accession>A0A438IBS8</accession>
<dbReference type="AlphaFoldDB" id="A0A438IBS8"/>
<dbReference type="GO" id="GO:0046873">
    <property type="term" value="F:metal ion transmembrane transporter activity"/>
    <property type="evidence" value="ECO:0007669"/>
    <property type="project" value="InterPro"/>
</dbReference>
<evidence type="ECO:0000313" key="7">
    <source>
        <dbReference type="EMBL" id="RVW94155.1"/>
    </source>
</evidence>
<dbReference type="PANTHER" id="PTHR11706:SF54">
    <property type="entry name" value="METAL TRANSPORTER NRAMP1"/>
    <property type="match status" value="1"/>
</dbReference>
<evidence type="ECO:0000256" key="5">
    <source>
        <dbReference type="ARBA" id="ARBA00023136"/>
    </source>
</evidence>
<feature type="transmembrane region" description="Helical" evidence="6">
    <location>
        <begin position="30"/>
        <end position="52"/>
    </location>
</feature>
<evidence type="ECO:0000256" key="1">
    <source>
        <dbReference type="ARBA" id="ARBA00004141"/>
    </source>
</evidence>
<evidence type="ECO:0000256" key="4">
    <source>
        <dbReference type="ARBA" id="ARBA00022989"/>
    </source>
</evidence>
<keyword evidence="5 6" id="KW-0472">Membrane</keyword>
<comment type="subcellular location">
    <subcellularLocation>
        <location evidence="1">Membrane</location>
        <topology evidence="1">Multi-pass membrane protein</topology>
    </subcellularLocation>
</comment>
<evidence type="ECO:0000256" key="3">
    <source>
        <dbReference type="ARBA" id="ARBA00022692"/>
    </source>
</evidence>
<evidence type="ECO:0000256" key="6">
    <source>
        <dbReference type="SAM" id="Phobius"/>
    </source>
</evidence>
<evidence type="ECO:0000256" key="2">
    <source>
        <dbReference type="ARBA" id="ARBA00009965"/>
    </source>
</evidence>
<keyword evidence="3 6" id="KW-0812">Transmembrane</keyword>
<gene>
    <name evidence="7" type="primary">NRAMP1_1</name>
    <name evidence="7" type="ORF">CK203_038252</name>
</gene>
<organism evidence="7 8">
    <name type="scientific">Vitis vinifera</name>
    <name type="common">Grape</name>
    <dbReference type="NCBI Taxonomy" id="29760"/>
    <lineage>
        <taxon>Eukaryota</taxon>
        <taxon>Viridiplantae</taxon>
        <taxon>Streptophyta</taxon>
        <taxon>Embryophyta</taxon>
        <taxon>Tracheophyta</taxon>
        <taxon>Spermatophyta</taxon>
        <taxon>Magnoliopsida</taxon>
        <taxon>eudicotyledons</taxon>
        <taxon>Gunneridae</taxon>
        <taxon>Pentapetalae</taxon>
        <taxon>rosids</taxon>
        <taxon>Vitales</taxon>
        <taxon>Vitaceae</taxon>
        <taxon>Viteae</taxon>
        <taxon>Vitis</taxon>
    </lineage>
</organism>
<dbReference type="EMBL" id="QGNW01000124">
    <property type="protein sequence ID" value="RVW94155.1"/>
    <property type="molecule type" value="Genomic_DNA"/>
</dbReference>
<name>A0A438IBS8_VITVI</name>